<evidence type="ECO:0000256" key="7">
    <source>
        <dbReference type="ARBA" id="ARBA00023053"/>
    </source>
</evidence>
<feature type="transmembrane region" description="Helical" evidence="12">
    <location>
        <begin position="334"/>
        <end position="358"/>
    </location>
</feature>
<dbReference type="CDD" id="cd11492">
    <property type="entry name" value="SLC5sbd_NIS-SMVT"/>
    <property type="match status" value="1"/>
</dbReference>
<evidence type="ECO:0000256" key="2">
    <source>
        <dbReference type="ARBA" id="ARBA00006434"/>
    </source>
</evidence>
<proteinExistence type="inferred from homology"/>
<feature type="transmembrane region" description="Helical" evidence="12">
    <location>
        <begin position="378"/>
        <end position="398"/>
    </location>
</feature>
<organism evidence="13 14">
    <name type="scientific">Rhynocoris fuscipes</name>
    <dbReference type="NCBI Taxonomy" id="488301"/>
    <lineage>
        <taxon>Eukaryota</taxon>
        <taxon>Metazoa</taxon>
        <taxon>Ecdysozoa</taxon>
        <taxon>Arthropoda</taxon>
        <taxon>Hexapoda</taxon>
        <taxon>Insecta</taxon>
        <taxon>Pterygota</taxon>
        <taxon>Neoptera</taxon>
        <taxon>Paraneoptera</taxon>
        <taxon>Hemiptera</taxon>
        <taxon>Heteroptera</taxon>
        <taxon>Panheteroptera</taxon>
        <taxon>Cimicomorpha</taxon>
        <taxon>Reduviidae</taxon>
        <taxon>Harpactorinae</taxon>
        <taxon>Harpactorini</taxon>
        <taxon>Rhynocoris</taxon>
    </lineage>
</organism>
<keyword evidence="4" id="KW-1003">Cell membrane</keyword>
<dbReference type="PANTHER" id="PTHR42985:SF39">
    <property type="entry name" value="GH10366P"/>
    <property type="match status" value="1"/>
</dbReference>
<comment type="subcellular location">
    <subcellularLocation>
        <location evidence="1">Cell membrane</location>
        <topology evidence="1">Multi-pass membrane protein</topology>
    </subcellularLocation>
</comment>
<keyword evidence="8" id="KW-0406">Ion transport</keyword>
<dbReference type="PANTHER" id="PTHR42985">
    <property type="entry name" value="SODIUM-COUPLED MONOCARBOXYLATE TRANSPORTER"/>
    <property type="match status" value="1"/>
</dbReference>
<sequence>MMTYFSWADYAVFGAMLLVSTVIGVYQGNANRGGSAVQFLTGGGQMATWPVGISMLASFLSSITLMGQPAEVYLYGAQQWLFGIAAFFIVPVVGYVMVPFFRKRNYFSAYQYFGDRFSRKLQLLASCLFSFQMVLYLSLVLYAPALAMHQVTGLNTMIVVTVMYIVCILYTTVGGVKAVIWTDTFQVGVLFVALIAVLTKGTLDIGGPSNVWQRSSEFNRTTFFNWNYELTDRYTVWSSFIGSGFLHLSTYGGNQLQIQRYLTVKSTKDARKMLWINAVGWSIVMFMCVYAGLLIFATYAFCDPLRSQKISKPDQLFPLYVMETLHMYPGFPGLFISGIFSAGLSTVSTGVNSLAAIWFAELEGTQFRKKLTDSQSGLVVKALALTFGILSYLVVFLVPFMGGLVPLAVSLSSIFAGSLFGLFMLGILFNKTNAWGATAGLLTSVILLCWISLGASLSDKSGKIIHLPEPSSIQGCASPVEEKIKYTGEYAFILYRISYSWYCLIATFTTIFVGLVVSYLTNLMSSGRSEQSTLTSNDVNINNLLLNEKELKSVTIQNKTIK</sequence>
<dbReference type="PROSITE" id="PS50283">
    <property type="entry name" value="NA_SOLUT_SYMP_3"/>
    <property type="match status" value="1"/>
</dbReference>
<evidence type="ECO:0008006" key="15">
    <source>
        <dbReference type="Google" id="ProtNLM"/>
    </source>
</evidence>
<dbReference type="InterPro" id="IPR038377">
    <property type="entry name" value="Na/Glc_symporter_sf"/>
</dbReference>
<feature type="transmembrane region" description="Helical" evidence="12">
    <location>
        <begin position="47"/>
        <end position="68"/>
    </location>
</feature>
<keyword evidence="7" id="KW-0915">Sodium</keyword>
<evidence type="ECO:0000313" key="13">
    <source>
        <dbReference type="EMBL" id="KAK9507166.1"/>
    </source>
</evidence>
<dbReference type="AlphaFoldDB" id="A0AAW1D8R6"/>
<dbReference type="GO" id="GO:0015293">
    <property type="term" value="F:symporter activity"/>
    <property type="evidence" value="ECO:0007669"/>
    <property type="project" value="TreeGrafter"/>
</dbReference>
<evidence type="ECO:0000256" key="10">
    <source>
        <dbReference type="ARBA" id="ARBA00023201"/>
    </source>
</evidence>
<dbReference type="NCBIfam" id="TIGR00813">
    <property type="entry name" value="sss"/>
    <property type="match status" value="1"/>
</dbReference>
<feature type="transmembrane region" description="Helical" evidence="12">
    <location>
        <begin position="499"/>
        <end position="520"/>
    </location>
</feature>
<gene>
    <name evidence="13" type="ORF">O3M35_007078</name>
</gene>
<evidence type="ECO:0000313" key="14">
    <source>
        <dbReference type="Proteomes" id="UP001461498"/>
    </source>
</evidence>
<dbReference type="EMBL" id="JAPXFL010000004">
    <property type="protein sequence ID" value="KAK9507166.1"/>
    <property type="molecule type" value="Genomic_DNA"/>
</dbReference>
<evidence type="ECO:0000256" key="3">
    <source>
        <dbReference type="ARBA" id="ARBA00022448"/>
    </source>
</evidence>
<evidence type="ECO:0000256" key="8">
    <source>
        <dbReference type="ARBA" id="ARBA00023065"/>
    </source>
</evidence>
<accession>A0AAW1D8R6</accession>
<keyword evidence="3" id="KW-0813">Transport</keyword>
<dbReference type="InterPro" id="IPR051163">
    <property type="entry name" value="Sodium:Solute_Symporter_SSF"/>
</dbReference>
<feature type="transmembrane region" description="Helical" evidence="12">
    <location>
        <begin position="80"/>
        <end position="101"/>
    </location>
</feature>
<protein>
    <recommendedName>
        <fullName evidence="15">Sodium-coupled monocarboxylate transporter 1</fullName>
    </recommendedName>
</protein>
<feature type="transmembrane region" description="Helical" evidence="12">
    <location>
        <begin position="121"/>
        <end position="145"/>
    </location>
</feature>
<dbReference type="GO" id="GO:0006814">
    <property type="term" value="P:sodium ion transport"/>
    <property type="evidence" value="ECO:0007669"/>
    <property type="project" value="UniProtKB-KW"/>
</dbReference>
<feature type="transmembrane region" description="Helical" evidence="12">
    <location>
        <begin position="404"/>
        <end position="427"/>
    </location>
</feature>
<dbReference type="Pfam" id="PF00474">
    <property type="entry name" value="SSF"/>
    <property type="match status" value="1"/>
</dbReference>
<evidence type="ECO:0000256" key="11">
    <source>
        <dbReference type="RuleBase" id="RU362091"/>
    </source>
</evidence>
<dbReference type="InterPro" id="IPR001734">
    <property type="entry name" value="Na/solute_symporter"/>
</dbReference>
<evidence type="ECO:0000256" key="9">
    <source>
        <dbReference type="ARBA" id="ARBA00023136"/>
    </source>
</evidence>
<keyword evidence="9 12" id="KW-0472">Membrane</keyword>
<keyword evidence="6 12" id="KW-1133">Transmembrane helix</keyword>
<dbReference type="Gene3D" id="1.20.1730.10">
    <property type="entry name" value="Sodium/glucose cotransporter"/>
    <property type="match status" value="1"/>
</dbReference>
<name>A0AAW1D8R6_9HEMI</name>
<dbReference type="Proteomes" id="UP001461498">
    <property type="component" value="Unassembled WGS sequence"/>
</dbReference>
<keyword evidence="5 12" id="KW-0812">Transmembrane</keyword>
<evidence type="ECO:0000256" key="6">
    <source>
        <dbReference type="ARBA" id="ARBA00022989"/>
    </source>
</evidence>
<feature type="transmembrane region" description="Helical" evidence="12">
    <location>
        <begin position="434"/>
        <end position="453"/>
    </location>
</feature>
<keyword evidence="10" id="KW-0739">Sodium transport</keyword>
<comment type="similarity">
    <text evidence="2 11">Belongs to the sodium:solute symporter (SSF) (TC 2.A.21) family.</text>
</comment>
<evidence type="ECO:0000256" key="5">
    <source>
        <dbReference type="ARBA" id="ARBA00022692"/>
    </source>
</evidence>
<feature type="transmembrane region" description="Helical" evidence="12">
    <location>
        <begin position="234"/>
        <end position="253"/>
    </location>
</feature>
<feature type="transmembrane region" description="Helical" evidence="12">
    <location>
        <begin position="178"/>
        <end position="198"/>
    </location>
</feature>
<keyword evidence="14" id="KW-1185">Reference proteome</keyword>
<evidence type="ECO:0000256" key="4">
    <source>
        <dbReference type="ARBA" id="ARBA00022475"/>
    </source>
</evidence>
<reference evidence="13 14" key="1">
    <citation type="submission" date="2022-12" db="EMBL/GenBank/DDBJ databases">
        <title>Chromosome-level genome assembly of true bugs.</title>
        <authorList>
            <person name="Ma L."/>
            <person name="Li H."/>
        </authorList>
    </citation>
    <scope>NUCLEOTIDE SEQUENCE [LARGE SCALE GENOMIC DNA]</scope>
    <source>
        <strain evidence="13">Lab_2022b</strain>
    </source>
</reference>
<feature type="transmembrane region" description="Helical" evidence="12">
    <location>
        <begin position="151"/>
        <end position="171"/>
    </location>
</feature>
<dbReference type="GO" id="GO:0005886">
    <property type="term" value="C:plasma membrane"/>
    <property type="evidence" value="ECO:0007669"/>
    <property type="project" value="UniProtKB-SubCell"/>
</dbReference>
<evidence type="ECO:0000256" key="1">
    <source>
        <dbReference type="ARBA" id="ARBA00004651"/>
    </source>
</evidence>
<feature type="transmembrane region" description="Helical" evidence="12">
    <location>
        <begin position="6"/>
        <end position="26"/>
    </location>
</feature>
<comment type="caution">
    <text evidence="13">The sequence shown here is derived from an EMBL/GenBank/DDBJ whole genome shotgun (WGS) entry which is preliminary data.</text>
</comment>
<evidence type="ECO:0000256" key="12">
    <source>
        <dbReference type="SAM" id="Phobius"/>
    </source>
</evidence>
<feature type="transmembrane region" description="Helical" evidence="12">
    <location>
        <begin position="274"/>
        <end position="301"/>
    </location>
</feature>